<accession>A0A926ECU0</accession>
<feature type="domain" description="RecF/RecN/SMC N-terminal" evidence="10">
    <location>
        <begin position="1"/>
        <end position="501"/>
    </location>
</feature>
<dbReference type="InterPro" id="IPR003395">
    <property type="entry name" value="RecF/RecN/SMC_N"/>
</dbReference>
<dbReference type="GO" id="GO:0005524">
    <property type="term" value="F:ATP binding"/>
    <property type="evidence" value="ECO:0007669"/>
    <property type="project" value="UniProtKB-KW"/>
</dbReference>
<protein>
    <recommendedName>
        <fullName evidence="3 9">DNA repair protein RecN</fullName>
    </recommendedName>
    <alternativeName>
        <fullName evidence="8 9">Recombination protein N</fullName>
    </alternativeName>
</protein>
<evidence type="ECO:0000256" key="2">
    <source>
        <dbReference type="ARBA" id="ARBA00009441"/>
    </source>
</evidence>
<dbReference type="Pfam" id="PF02463">
    <property type="entry name" value="SMC_N"/>
    <property type="match status" value="1"/>
</dbReference>
<keyword evidence="4" id="KW-0547">Nucleotide-binding</keyword>
<dbReference type="EMBL" id="JACRTC010000001">
    <property type="protein sequence ID" value="MBC8569591.1"/>
    <property type="molecule type" value="Genomic_DNA"/>
</dbReference>
<dbReference type="InterPro" id="IPR004604">
    <property type="entry name" value="DNA_recomb/repair_RecN"/>
</dbReference>
<dbReference type="CDD" id="cd03241">
    <property type="entry name" value="ABC_RecN"/>
    <property type="match status" value="2"/>
</dbReference>
<proteinExistence type="inferred from homology"/>
<dbReference type="PANTHER" id="PTHR11059:SF0">
    <property type="entry name" value="DNA REPAIR PROTEIN RECN"/>
    <property type="match status" value="1"/>
</dbReference>
<dbReference type="GO" id="GO:0043590">
    <property type="term" value="C:bacterial nucleoid"/>
    <property type="evidence" value="ECO:0007669"/>
    <property type="project" value="TreeGrafter"/>
</dbReference>
<keyword evidence="6" id="KW-0067">ATP-binding</keyword>
<comment type="caution">
    <text evidence="11">The sequence shown here is derived from an EMBL/GenBank/DDBJ whole genome shotgun (WGS) entry which is preliminary data.</text>
</comment>
<evidence type="ECO:0000259" key="10">
    <source>
        <dbReference type="Pfam" id="PF02463"/>
    </source>
</evidence>
<dbReference type="NCBIfam" id="TIGR00634">
    <property type="entry name" value="recN"/>
    <property type="match status" value="1"/>
</dbReference>
<evidence type="ECO:0000256" key="5">
    <source>
        <dbReference type="ARBA" id="ARBA00022763"/>
    </source>
</evidence>
<keyword evidence="12" id="KW-1185">Reference proteome</keyword>
<evidence type="ECO:0000256" key="3">
    <source>
        <dbReference type="ARBA" id="ARBA00021315"/>
    </source>
</evidence>
<reference evidence="11" key="1">
    <citation type="submission" date="2020-08" db="EMBL/GenBank/DDBJ databases">
        <title>Genome public.</title>
        <authorList>
            <person name="Liu C."/>
            <person name="Sun Q."/>
        </authorList>
    </citation>
    <scope>NUCLEOTIDE SEQUENCE</scope>
    <source>
        <strain evidence="11">NSJ-54</strain>
    </source>
</reference>
<comment type="function">
    <text evidence="1 9">May be involved in recombinational repair of damaged DNA.</text>
</comment>
<dbReference type="PANTHER" id="PTHR11059">
    <property type="entry name" value="DNA REPAIR PROTEIN RECN"/>
    <property type="match status" value="1"/>
</dbReference>
<evidence type="ECO:0000256" key="1">
    <source>
        <dbReference type="ARBA" id="ARBA00003618"/>
    </source>
</evidence>
<dbReference type="FunFam" id="3.40.50.300:FF:000356">
    <property type="entry name" value="DNA repair protein RecN"/>
    <property type="match status" value="1"/>
</dbReference>
<dbReference type="AlphaFoldDB" id="A0A926ECU0"/>
<gene>
    <name evidence="11" type="primary">recN</name>
    <name evidence="11" type="ORF">H8709_01980</name>
</gene>
<dbReference type="FunFam" id="3.40.50.300:FF:000319">
    <property type="entry name" value="DNA repair protein RecN"/>
    <property type="match status" value="1"/>
</dbReference>
<dbReference type="InterPro" id="IPR027417">
    <property type="entry name" value="P-loop_NTPase"/>
</dbReference>
<keyword evidence="7 9" id="KW-0234">DNA repair</keyword>
<dbReference type="GO" id="GO:0006310">
    <property type="term" value="P:DNA recombination"/>
    <property type="evidence" value="ECO:0007669"/>
    <property type="project" value="InterPro"/>
</dbReference>
<evidence type="ECO:0000256" key="8">
    <source>
        <dbReference type="ARBA" id="ARBA00033408"/>
    </source>
</evidence>
<evidence type="ECO:0000256" key="9">
    <source>
        <dbReference type="PIRNR" id="PIRNR003128"/>
    </source>
</evidence>
<name>A0A926ECU0_9FIRM</name>
<sequence>MLKELYIKNIAVIKQTSVCFSQGLNVFTGETGAGKSIIIDSINAVLGQRISRDLIRTGEERANITAVFSHLTPSTLALLKEMGYEADEGELMISRELSADGKGSCRLCGRPIGVTMLRELGNTLINIHGQHDSQYLLNRERHIDFLDSFAGLEDELSRYRDHFSRLLALKRELNNLNTDESEKARQIDLLEYQIGEIEQAELIPGEEEDLSDRRRMIRNAEQISLALESAHDQIGGGEEMPGALELIQNAAGQLQEAAKYLETMTPAAAKIADMGYELEDLLIEIKDAQMGLEYDAGELEDIEARLDLISRLKRKYGGDIEEILQNLAHYRDELQKITFSDERKEELTAQYRQMLLEAKEMADHLSQKRRKAAHRFEKLVEGELGFLDMPSVKFVISISPCKLGAKGLDDVEFLISTNPGEPPKPIAKIASGGELSRIMLSLKNVISDKDDVPTLIFDEVDTGVSGSAAEKIGRKLRQVAQGRQVICVTHLAQIAALSNHHLLIAKHVEGGQTYTQVNILDHAGRVREIARIMSGVDISDLTLQNAEEMLRRAENRSEC</sequence>
<keyword evidence="5 9" id="KW-0227">DNA damage</keyword>
<evidence type="ECO:0000256" key="7">
    <source>
        <dbReference type="ARBA" id="ARBA00023204"/>
    </source>
</evidence>
<dbReference type="GO" id="GO:0009432">
    <property type="term" value="P:SOS response"/>
    <property type="evidence" value="ECO:0007669"/>
    <property type="project" value="TreeGrafter"/>
</dbReference>
<dbReference type="SUPFAM" id="SSF52540">
    <property type="entry name" value="P-loop containing nucleoside triphosphate hydrolases"/>
    <property type="match status" value="1"/>
</dbReference>
<dbReference type="GO" id="GO:0006281">
    <property type="term" value="P:DNA repair"/>
    <property type="evidence" value="ECO:0007669"/>
    <property type="project" value="UniProtKB-KW"/>
</dbReference>
<dbReference type="RefSeq" id="WP_262396686.1">
    <property type="nucleotide sequence ID" value="NZ_JACRTC010000001.1"/>
</dbReference>
<comment type="similarity">
    <text evidence="2 9">Belongs to the RecN family.</text>
</comment>
<evidence type="ECO:0000256" key="6">
    <source>
        <dbReference type="ARBA" id="ARBA00022840"/>
    </source>
</evidence>
<evidence type="ECO:0000256" key="4">
    <source>
        <dbReference type="ARBA" id="ARBA00022741"/>
    </source>
</evidence>
<evidence type="ECO:0000313" key="11">
    <source>
        <dbReference type="EMBL" id="MBC8569591.1"/>
    </source>
</evidence>
<organism evidence="11 12">
    <name type="scientific">Zongyangia hominis</name>
    <dbReference type="NCBI Taxonomy" id="2763677"/>
    <lineage>
        <taxon>Bacteria</taxon>
        <taxon>Bacillati</taxon>
        <taxon>Bacillota</taxon>
        <taxon>Clostridia</taxon>
        <taxon>Eubacteriales</taxon>
        <taxon>Oscillospiraceae</taxon>
        <taxon>Zongyangia</taxon>
    </lineage>
</organism>
<dbReference type="PIRSF" id="PIRSF003128">
    <property type="entry name" value="RecN"/>
    <property type="match status" value="1"/>
</dbReference>
<evidence type="ECO:0000313" key="12">
    <source>
        <dbReference type="Proteomes" id="UP000660861"/>
    </source>
</evidence>
<dbReference type="Proteomes" id="UP000660861">
    <property type="component" value="Unassembled WGS sequence"/>
</dbReference>
<dbReference type="Gene3D" id="3.40.50.300">
    <property type="entry name" value="P-loop containing nucleotide triphosphate hydrolases"/>
    <property type="match status" value="2"/>
</dbReference>